<evidence type="ECO:0000313" key="2">
    <source>
        <dbReference type="EMBL" id="SFZ82257.1"/>
    </source>
</evidence>
<feature type="domain" description="Cupin type-2" evidence="1">
    <location>
        <begin position="62"/>
        <end position="113"/>
    </location>
</feature>
<dbReference type="InterPro" id="IPR014710">
    <property type="entry name" value="RmlC-like_jellyroll"/>
</dbReference>
<evidence type="ECO:0000259" key="1">
    <source>
        <dbReference type="Pfam" id="PF07883"/>
    </source>
</evidence>
<dbReference type="CDD" id="cd02219">
    <property type="entry name" value="cupin_YjlB-like"/>
    <property type="match status" value="1"/>
</dbReference>
<reference evidence="2 3" key="1">
    <citation type="submission" date="2016-11" db="EMBL/GenBank/DDBJ databases">
        <authorList>
            <person name="Jaros S."/>
            <person name="Januszkiewicz K."/>
            <person name="Wedrychowicz H."/>
        </authorList>
    </citation>
    <scope>NUCLEOTIDE SEQUENCE [LARGE SCALE GENOMIC DNA]</scope>
    <source>
        <strain evidence="2 3">ATCC 23634</strain>
    </source>
</reference>
<proteinExistence type="predicted"/>
<dbReference type="PANTHER" id="PTHR36448">
    <property type="entry name" value="BLR7373 PROTEIN"/>
    <property type="match status" value="1"/>
</dbReference>
<dbReference type="PANTHER" id="PTHR36448:SF2">
    <property type="entry name" value="CUPIN TYPE-1 DOMAIN-CONTAINING PROTEIN"/>
    <property type="match status" value="1"/>
</dbReference>
<evidence type="ECO:0000313" key="3">
    <source>
        <dbReference type="Proteomes" id="UP000183447"/>
    </source>
</evidence>
<dbReference type="AlphaFoldDB" id="A0A1K2HVA3"/>
<keyword evidence="3" id="KW-1185">Reference proteome</keyword>
<dbReference type="RefSeq" id="WP_210185439.1">
    <property type="nucleotide sequence ID" value="NZ_FPKU01000001.1"/>
</dbReference>
<dbReference type="InterPro" id="IPR013096">
    <property type="entry name" value="Cupin_2"/>
</dbReference>
<sequence>MSEAAPQVLSFDDDGSFPNSRFPVLIYCEPSAALSATAEAMEAHFRSNDWVPLWRDSVFDYHHYHSTAHETLGVIAGEATLQMGGPKGQYVHVARGDIIVIPAGVAHRRVATSGGFKLVGAYPLGQEDWDVMRGLPADRPAADKRIAGLALPTCDPVTGPDGALLTLWR</sequence>
<dbReference type="InterPro" id="IPR047121">
    <property type="entry name" value="YjiB-like"/>
</dbReference>
<dbReference type="STRING" id="665118.SAMN02983003_0969"/>
<dbReference type="Pfam" id="PF07883">
    <property type="entry name" value="Cupin_2"/>
    <property type="match status" value="1"/>
</dbReference>
<gene>
    <name evidence="2" type="ORF">SAMN02983003_0969</name>
</gene>
<name>A0A1K2HVA3_9HYPH</name>
<dbReference type="Gene3D" id="2.60.120.10">
    <property type="entry name" value="Jelly Rolls"/>
    <property type="match status" value="1"/>
</dbReference>
<dbReference type="EMBL" id="FPKU01000001">
    <property type="protein sequence ID" value="SFZ82257.1"/>
    <property type="molecule type" value="Genomic_DNA"/>
</dbReference>
<protein>
    <submittedName>
        <fullName evidence="2">Uncharacterized protein YjlB</fullName>
    </submittedName>
</protein>
<dbReference type="PIRSF" id="PIRSF019307">
    <property type="entry name" value="UCP019307"/>
    <property type="match status" value="1"/>
</dbReference>
<dbReference type="InterPro" id="IPR014500">
    <property type="entry name" value="UCP019307_cupin"/>
</dbReference>
<accession>A0A1K2HVA3</accession>
<dbReference type="SUPFAM" id="SSF51182">
    <property type="entry name" value="RmlC-like cupins"/>
    <property type="match status" value="1"/>
</dbReference>
<organism evidence="2 3">
    <name type="scientific">Devosia enhydra</name>
    <dbReference type="NCBI Taxonomy" id="665118"/>
    <lineage>
        <taxon>Bacteria</taxon>
        <taxon>Pseudomonadati</taxon>
        <taxon>Pseudomonadota</taxon>
        <taxon>Alphaproteobacteria</taxon>
        <taxon>Hyphomicrobiales</taxon>
        <taxon>Devosiaceae</taxon>
        <taxon>Devosia</taxon>
    </lineage>
</organism>
<dbReference type="InterPro" id="IPR011051">
    <property type="entry name" value="RmlC_Cupin_sf"/>
</dbReference>
<dbReference type="Proteomes" id="UP000183447">
    <property type="component" value="Unassembled WGS sequence"/>
</dbReference>